<dbReference type="Pfam" id="PF08747">
    <property type="entry name" value="BrxB"/>
    <property type="match status" value="1"/>
</dbReference>
<name>A0A099I478_CLOIN</name>
<accession>A0A099I478</accession>
<dbReference type="Proteomes" id="UP000030008">
    <property type="component" value="Unassembled WGS sequence"/>
</dbReference>
<reference evidence="1 2" key="1">
    <citation type="submission" date="2014-08" db="EMBL/GenBank/DDBJ databases">
        <title>Clostridium innocuum, an unnegligible vancomycin-resistant pathogen causing extra-intestinal infections.</title>
        <authorList>
            <person name="Feng Y."/>
            <person name="Chiu C.-H."/>
        </authorList>
    </citation>
    <scope>NUCLEOTIDE SEQUENCE [LARGE SCALE GENOMIC DNA]</scope>
    <source>
        <strain evidence="1 2">AN88</strain>
    </source>
</reference>
<gene>
    <name evidence="1" type="ORF">CIAN88_14580</name>
</gene>
<sequence length="185" mass="21673">MSELKERLDNLRALMQEPEFLEGKGLSNEVNIRIFCYDPSDEMMVRHFIEQIMTDQSMNCHLIEHNLYEVFLSICEDKRIAKTIPAMEEKKGKEFIRDQMSRMANNTAFVNKMKYEPHEAGDVLVITGVGDAFPFIRVHDLLNAMQPEFPDVPILVFYPGNYDGRDVQLFNRLKKNPYYRAFNVI</sequence>
<comment type="caution">
    <text evidence="1">The sequence shown here is derived from an EMBL/GenBank/DDBJ whole genome shotgun (WGS) entry which is preliminary data.</text>
</comment>
<proteinExistence type="predicted"/>
<evidence type="ECO:0000313" key="1">
    <source>
        <dbReference type="EMBL" id="KGJ52475.1"/>
    </source>
</evidence>
<dbReference type="RefSeq" id="WP_044906217.1">
    <property type="nucleotide sequence ID" value="NZ_JQIF01000065.1"/>
</dbReference>
<dbReference type="InterPro" id="IPR014858">
    <property type="entry name" value="BrxB"/>
</dbReference>
<dbReference type="EMBL" id="JQIF01000065">
    <property type="protein sequence ID" value="KGJ52475.1"/>
    <property type="molecule type" value="Genomic_DNA"/>
</dbReference>
<evidence type="ECO:0000313" key="2">
    <source>
        <dbReference type="Proteomes" id="UP000030008"/>
    </source>
</evidence>
<protein>
    <submittedName>
        <fullName evidence="1">Cytoplasmic protein</fullName>
    </submittedName>
</protein>
<organism evidence="1 2">
    <name type="scientific">Clostridium innocuum</name>
    <dbReference type="NCBI Taxonomy" id="1522"/>
    <lineage>
        <taxon>Bacteria</taxon>
        <taxon>Bacillati</taxon>
        <taxon>Bacillota</taxon>
        <taxon>Clostridia</taxon>
        <taxon>Eubacteriales</taxon>
        <taxon>Clostridiaceae</taxon>
        <taxon>Clostridium</taxon>
    </lineage>
</organism>
<dbReference type="AlphaFoldDB" id="A0A099I478"/>